<accession>A0A2U1F126</accession>
<organism evidence="3 4">
    <name type="scientific">Actinomycetospora cinnamomea</name>
    <dbReference type="NCBI Taxonomy" id="663609"/>
    <lineage>
        <taxon>Bacteria</taxon>
        <taxon>Bacillati</taxon>
        <taxon>Actinomycetota</taxon>
        <taxon>Actinomycetes</taxon>
        <taxon>Pseudonocardiales</taxon>
        <taxon>Pseudonocardiaceae</taxon>
        <taxon>Actinomycetospora</taxon>
    </lineage>
</organism>
<feature type="chain" id="PRO_5039027667" evidence="1">
    <location>
        <begin position="20"/>
        <end position="182"/>
    </location>
</feature>
<dbReference type="EMBL" id="QEKW01000014">
    <property type="protein sequence ID" value="PVZ05871.1"/>
    <property type="molecule type" value="Genomic_DNA"/>
</dbReference>
<evidence type="ECO:0000259" key="2">
    <source>
        <dbReference type="Pfam" id="PF03713"/>
    </source>
</evidence>
<reference evidence="3 4" key="1">
    <citation type="submission" date="2018-04" db="EMBL/GenBank/DDBJ databases">
        <title>Genomic Encyclopedia of Type Strains, Phase IV (KMG-IV): sequencing the most valuable type-strain genomes for metagenomic binning, comparative biology and taxonomic classification.</title>
        <authorList>
            <person name="Goeker M."/>
        </authorList>
    </citation>
    <scope>NUCLEOTIDE SEQUENCE [LARGE SCALE GENOMIC DNA]</scope>
    <source>
        <strain evidence="3 4">DSM 45771</strain>
    </source>
</reference>
<dbReference type="RefSeq" id="WP_116710267.1">
    <property type="nucleotide sequence ID" value="NZ_QEKW01000014.1"/>
</dbReference>
<gene>
    <name evidence="3" type="ORF">C8D89_114127</name>
</gene>
<dbReference type="Pfam" id="PF03713">
    <property type="entry name" value="DUF305"/>
    <property type="match status" value="1"/>
</dbReference>
<keyword evidence="1" id="KW-0732">Signal</keyword>
<proteinExistence type="predicted"/>
<feature type="domain" description="DUF305" evidence="2">
    <location>
        <begin position="34"/>
        <end position="175"/>
    </location>
</feature>
<dbReference type="InterPro" id="IPR005183">
    <property type="entry name" value="DUF305_CopM-like"/>
</dbReference>
<evidence type="ECO:0000313" key="3">
    <source>
        <dbReference type="EMBL" id="PVZ05871.1"/>
    </source>
</evidence>
<dbReference type="PANTHER" id="PTHR36933:SF1">
    <property type="entry name" value="SLL0788 PROTEIN"/>
    <property type="match status" value="1"/>
</dbReference>
<feature type="signal peptide" evidence="1">
    <location>
        <begin position="1"/>
        <end position="19"/>
    </location>
</feature>
<evidence type="ECO:0000256" key="1">
    <source>
        <dbReference type="SAM" id="SignalP"/>
    </source>
</evidence>
<sequence>MLRALVVVLLVVLAPAGCADAPVTPPAPDPAAVDAAFLSGMIPHHEQALDLTAMVDHRDVSPGLDAVALRIDREQVEEIGQMQGLARARGLPVTTAPHGGHDMPGMADRATLDRLRTLQGPAFERSWLDTMIRHHEGALVMAHDYLAVGTDETLRRFSRVLLTSQSREIAVLQELRTSIARP</sequence>
<dbReference type="AlphaFoldDB" id="A0A2U1F126"/>
<protein>
    <submittedName>
        <fullName evidence="3">Uncharacterized protein (DUF305 family)</fullName>
    </submittedName>
</protein>
<keyword evidence="4" id="KW-1185">Reference proteome</keyword>
<dbReference type="OrthoDB" id="26872at2"/>
<dbReference type="PANTHER" id="PTHR36933">
    <property type="entry name" value="SLL0788 PROTEIN"/>
    <property type="match status" value="1"/>
</dbReference>
<dbReference type="Proteomes" id="UP000245639">
    <property type="component" value="Unassembled WGS sequence"/>
</dbReference>
<evidence type="ECO:0000313" key="4">
    <source>
        <dbReference type="Proteomes" id="UP000245639"/>
    </source>
</evidence>
<dbReference type="InterPro" id="IPR012347">
    <property type="entry name" value="Ferritin-like"/>
</dbReference>
<comment type="caution">
    <text evidence="3">The sequence shown here is derived from an EMBL/GenBank/DDBJ whole genome shotgun (WGS) entry which is preliminary data.</text>
</comment>
<dbReference type="Gene3D" id="1.20.1260.10">
    <property type="match status" value="1"/>
</dbReference>
<name>A0A2U1F126_9PSEU</name>